<keyword evidence="3" id="KW-0238">DNA-binding</keyword>
<reference evidence="7" key="1">
    <citation type="journal article" date="2019" name="Int. J. Syst. Evol. Microbiol.">
        <title>The Global Catalogue of Microorganisms (GCM) 10K type strain sequencing project: providing services to taxonomists for standard genome sequencing and annotation.</title>
        <authorList>
            <consortium name="The Broad Institute Genomics Platform"/>
            <consortium name="The Broad Institute Genome Sequencing Center for Infectious Disease"/>
            <person name="Wu L."/>
            <person name="Ma J."/>
        </authorList>
    </citation>
    <scope>NUCLEOTIDE SEQUENCE [LARGE SCALE GENOMIC DNA]</scope>
    <source>
        <strain evidence="7">CGMCC 4.1415</strain>
    </source>
</reference>
<dbReference type="Gene3D" id="3.30.160.390">
    <property type="entry name" value="Integrase, DNA-binding domain"/>
    <property type="match status" value="1"/>
</dbReference>
<gene>
    <name evidence="6" type="ORF">ACFPLB_16560</name>
</gene>
<protein>
    <submittedName>
        <fullName evidence="6">Tyrosine-type recombinase/integrase</fullName>
    </submittedName>
</protein>
<sequence>MPTIELTDRFCASAKPINGKQTDYFDVNTKGLCLRVSPAGTRSWNLVYTKPSDGKRARMKLGRYPEIKLGKAREKARDARGNIGEGIDPIAEKKALAASQTVKDMVENYIARHASTKRTGPAIARRLNFNVVPVIGTIKLADLHRRDLTRCIDAIKDRGAHVEANRVFEDMRAMIRWARGRGDLDENLVEGMKKPTETTERDRVLSADEIRILWASLDQAEMWKATRRVIRLCLVTGQRVGEVSGMAVAELDLSKAVWTIPAARAKNGREHSVPLSDMAIAIIREQMAAVAALAERKGYPPSPHVFPGVRTTGSLTAAAVAQAIGKHRKNKTLPGIADWTCHDLRRTAATHMEEIGISPFVIGHVLNHVSATKASITSRVYARYDYGKEKREALDLWADRLAGIIEGKGEVVALRKVMA</sequence>
<dbReference type="InterPro" id="IPR050808">
    <property type="entry name" value="Phage_Integrase"/>
</dbReference>
<feature type="domain" description="Tyr recombinase" evidence="5">
    <location>
        <begin position="200"/>
        <end position="395"/>
    </location>
</feature>
<dbReference type="InterPro" id="IPR002104">
    <property type="entry name" value="Integrase_catalytic"/>
</dbReference>
<keyword evidence="2" id="KW-0229">DNA integration</keyword>
<evidence type="ECO:0000313" key="7">
    <source>
        <dbReference type="Proteomes" id="UP001596016"/>
    </source>
</evidence>
<dbReference type="Gene3D" id="1.10.443.10">
    <property type="entry name" value="Intergrase catalytic core"/>
    <property type="match status" value="1"/>
</dbReference>
<comment type="similarity">
    <text evidence="1">Belongs to the 'phage' integrase family.</text>
</comment>
<evidence type="ECO:0000256" key="4">
    <source>
        <dbReference type="ARBA" id="ARBA00023172"/>
    </source>
</evidence>
<dbReference type="CDD" id="cd00801">
    <property type="entry name" value="INT_P4_C"/>
    <property type="match status" value="1"/>
</dbReference>
<comment type="caution">
    <text evidence="6">The sequence shown here is derived from an EMBL/GenBank/DDBJ whole genome shotgun (WGS) entry which is preliminary data.</text>
</comment>
<accession>A0ABW0H191</accession>
<evidence type="ECO:0000256" key="3">
    <source>
        <dbReference type="ARBA" id="ARBA00023125"/>
    </source>
</evidence>
<dbReference type="InterPro" id="IPR011010">
    <property type="entry name" value="DNA_brk_join_enz"/>
</dbReference>
<keyword evidence="7" id="KW-1185">Reference proteome</keyword>
<dbReference type="Pfam" id="PF00589">
    <property type="entry name" value="Phage_integrase"/>
    <property type="match status" value="1"/>
</dbReference>
<organism evidence="6 7">
    <name type="scientific">Aquamicrobium segne</name>
    <dbReference type="NCBI Taxonomy" id="469547"/>
    <lineage>
        <taxon>Bacteria</taxon>
        <taxon>Pseudomonadati</taxon>
        <taxon>Pseudomonadota</taxon>
        <taxon>Alphaproteobacteria</taxon>
        <taxon>Hyphomicrobiales</taxon>
        <taxon>Phyllobacteriaceae</taxon>
        <taxon>Aquamicrobium</taxon>
    </lineage>
</organism>
<dbReference type="Pfam" id="PF13356">
    <property type="entry name" value="Arm-DNA-bind_3"/>
    <property type="match status" value="1"/>
</dbReference>
<keyword evidence="4" id="KW-0233">DNA recombination</keyword>
<dbReference type="InterPro" id="IPR053876">
    <property type="entry name" value="Phage_int_M"/>
</dbReference>
<dbReference type="InterPro" id="IPR038488">
    <property type="entry name" value="Integrase_DNA-bd_sf"/>
</dbReference>
<dbReference type="PANTHER" id="PTHR30629">
    <property type="entry name" value="PROPHAGE INTEGRASE"/>
    <property type="match status" value="1"/>
</dbReference>
<evidence type="ECO:0000256" key="2">
    <source>
        <dbReference type="ARBA" id="ARBA00022908"/>
    </source>
</evidence>
<dbReference type="InterPro" id="IPR010998">
    <property type="entry name" value="Integrase_recombinase_N"/>
</dbReference>
<name>A0ABW0H191_9HYPH</name>
<dbReference type="RefSeq" id="WP_378231711.1">
    <property type="nucleotide sequence ID" value="NZ_JBHSLL010000059.1"/>
</dbReference>
<dbReference type="InterPro" id="IPR013762">
    <property type="entry name" value="Integrase-like_cat_sf"/>
</dbReference>
<dbReference type="PROSITE" id="PS51898">
    <property type="entry name" value="TYR_RECOMBINASE"/>
    <property type="match status" value="1"/>
</dbReference>
<dbReference type="Proteomes" id="UP001596016">
    <property type="component" value="Unassembled WGS sequence"/>
</dbReference>
<dbReference type="InterPro" id="IPR025166">
    <property type="entry name" value="Integrase_DNA_bind_dom"/>
</dbReference>
<dbReference type="Gene3D" id="1.10.150.130">
    <property type="match status" value="1"/>
</dbReference>
<evidence type="ECO:0000259" key="5">
    <source>
        <dbReference type="PROSITE" id="PS51898"/>
    </source>
</evidence>
<dbReference type="Pfam" id="PF22022">
    <property type="entry name" value="Phage_int_M"/>
    <property type="match status" value="1"/>
</dbReference>
<dbReference type="PANTHER" id="PTHR30629:SF2">
    <property type="entry name" value="PROPHAGE INTEGRASE INTS-RELATED"/>
    <property type="match status" value="1"/>
</dbReference>
<evidence type="ECO:0000313" key="6">
    <source>
        <dbReference type="EMBL" id="MFC5387572.1"/>
    </source>
</evidence>
<dbReference type="EMBL" id="JBHSLL010000059">
    <property type="protein sequence ID" value="MFC5387572.1"/>
    <property type="molecule type" value="Genomic_DNA"/>
</dbReference>
<proteinExistence type="inferred from homology"/>
<evidence type="ECO:0000256" key="1">
    <source>
        <dbReference type="ARBA" id="ARBA00008857"/>
    </source>
</evidence>
<dbReference type="SUPFAM" id="SSF56349">
    <property type="entry name" value="DNA breaking-rejoining enzymes"/>
    <property type="match status" value="1"/>
</dbReference>